<accession>A0A455SA76</accession>
<dbReference type="EMBL" id="AP019376">
    <property type="protein sequence ID" value="BBH85357.1"/>
    <property type="molecule type" value="Genomic_DNA"/>
</dbReference>
<sequence>MRCRIVGQFQKEQPFIRSECPQGGLWRPIAGLDEARVLYLFDVLVVLPFQCVESLLCVLILDLECASVEADLNFLFG</sequence>
<dbReference type="AlphaFoldDB" id="A0A455SA76"/>
<name>A0A455SA76_9CHLR</name>
<organism evidence="1">
    <name type="scientific">Thermosporothrix sp. COM3</name>
    <dbReference type="NCBI Taxonomy" id="2490863"/>
    <lineage>
        <taxon>Bacteria</taxon>
        <taxon>Bacillati</taxon>
        <taxon>Chloroflexota</taxon>
        <taxon>Ktedonobacteria</taxon>
        <taxon>Ktedonobacterales</taxon>
        <taxon>Thermosporotrichaceae</taxon>
        <taxon>Thermosporothrix</taxon>
    </lineage>
</organism>
<protein>
    <submittedName>
        <fullName evidence="1">Uncharacterized protein</fullName>
    </submittedName>
</protein>
<reference evidence="1" key="1">
    <citation type="submission" date="2018-12" db="EMBL/GenBank/DDBJ databases">
        <title>Novel natural products biosynthetic potential of the class Ktedonobacteria.</title>
        <authorList>
            <person name="Zheng Y."/>
            <person name="Saitou A."/>
            <person name="Wang C.M."/>
            <person name="Toyoda A."/>
            <person name="Minakuchi Y."/>
            <person name="Sekiguchi Y."/>
            <person name="Ueda K."/>
            <person name="Takano H."/>
            <person name="Sakai Y."/>
            <person name="Yokota A."/>
            <person name="Yabe S."/>
        </authorList>
    </citation>
    <scope>NUCLEOTIDE SEQUENCE</scope>
    <source>
        <strain evidence="1">COM3</strain>
    </source>
</reference>
<evidence type="ECO:0000313" key="1">
    <source>
        <dbReference type="EMBL" id="BBH85357.1"/>
    </source>
</evidence>
<gene>
    <name evidence="1" type="ORF">KTC_01080</name>
</gene>
<proteinExistence type="predicted"/>